<protein>
    <recommendedName>
        <fullName evidence="6">LIM zinc-binding domain-containing protein</fullName>
    </recommendedName>
</protein>
<keyword evidence="4 5" id="KW-0440">LIM domain</keyword>
<dbReference type="EMBL" id="JBBHLL010000049">
    <property type="protein sequence ID" value="KAK7823825.1"/>
    <property type="molecule type" value="Genomic_DNA"/>
</dbReference>
<dbReference type="GO" id="GO:0051015">
    <property type="term" value="F:actin filament binding"/>
    <property type="evidence" value="ECO:0007669"/>
    <property type="project" value="TreeGrafter"/>
</dbReference>
<dbReference type="PANTHER" id="PTHR46218">
    <property type="entry name" value="LASP"/>
    <property type="match status" value="1"/>
</dbReference>
<gene>
    <name evidence="7" type="ORF">U0070_020496</name>
</gene>
<dbReference type="CDD" id="cd09447">
    <property type="entry name" value="LIM_LASP"/>
    <property type="match status" value="1"/>
</dbReference>
<dbReference type="AlphaFoldDB" id="A0AAW0JB34"/>
<dbReference type="InterPro" id="IPR001781">
    <property type="entry name" value="Znf_LIM"/>
</dbReference>
<organism evidence="7 8">
    <name type="scientific">Myodes glareolus</name>
    <name type="common">Bank vole</name>
    <name type="synonym">Clethrionomys glareolus</name>
    <dbReference type="NCBI Taxonomy" id="447135"/>
    <lineage>
        <taxon>Eukaryota</taxon>
        <taxon>Metazoa</taxon>
        <taxon>Chordata</taxon>
        <taxon>Craniata</taxon>
        <taxon>Vertebrata</taxon>
        <taxon>Euteleostomi</taxon>
        <taxon>Mammalia</taxon>
        <taxon>Eutheria</taxon>
        <taxon>Euarchontoglires</taxon>
        <taxon>Glires</taxon>
        <taxon>Rodentia</taxon>
        <taxon>Myomorpha</taxon>
        <taxon>Muroidea</taxon>
        <taxon>Cricetidae</taxon>
        <taxon>Arvicolinae</taxon>
        <taxon>Myodes</taxon>
    </lineage>
</organism>
<evidence type="ECO:0000259" key="6">
    <source>
        <dbReference type="PROSITE" id="PS50023"/>
    </source>
</evidence>
<accession>A0AAW0JB34</accession>
<evidence type="ECO:0000256" key="2">
    <source>
        <dbReference type="ARBA" id="ARBA00022737"/>
    </source>
</evidence>
<dbReference type="SUPFAM" id="SSF57716">
    <property type="entry name" value="Glucocorticoid receptor-like (DNA-binding domain)"/>
    <property type="match status" value="1"/>
</dbReference>
<dbReference type="Proteomes" id="UP001488838">
    <property type="component" value="Unassembled WGS sequence"/>
</dbReference>
<name>A0AAW0JB34_MYOGA</name>
<keyword evidence="8" id="KW-1185">Reference proteome</keyword>
<dbReference type="PROSITE" id="PS00478">
    <property type="entry name" value="LIM_DOMAIN_1"/>
    <property type="match status" value="1"/>
</dbReference>
<dbReference type="Gene3D" id="2.10.110.10">
    <property type="entry name" value="Cysteine Rich Protein"/>
    <property type="match status" value="1"/>
</dbReference>
<evidence type="ECO:0000313" key="7">
    <source>
        <dbReference type="EMBL" id="KAK7823825.1"/>
    </source>
</evidence>
<evidence type="ECO:0000256" key="1">
    <source>
        <dbReference type="ARBA" id="ARBA00022723"/>
    </source>
</evidence>
<dbReference type="PROSITE" id="PS50023">
    <property type="entry name" value="LIM_DOMAIN_2"/>
    <property type="match status" value="1"/>
</dbReference>
<dbReference type="InterPro" id="IPR051759">
    <property type="entry name" value="LIM-SH3_domain_protein"/>
</dbReference>
<feature type="domain" description="LIM zinc-binding" evidence="6">
    <location>
        <begin position="164"/>
        <end position="216"/>
    </location>
</feature>
<reference evidence="7 8" key="1">
    <citation type="journal article" date="2023" name="bioRxiv">
        <title>Conserved and derived expression patterns and positive selection on dental genes reveal complex evolutionary context of ever-growing rodent molars.</title>
        <authorList>
            <person name="Calamari Z.T."/>
            <person name="Song A."/>
            <person name="Cohen E."/>
            <person name="Akter M."/>
            <person name="Roy R.D."/>
            <person name="Hallikas O."/>
            <person name="Christensen M.M."/>
            <person name="Li P."/>
            <person name="Marangoni P."/>
            <person name="Jernvall J."/>
            <person name="Klein O.D."/>
        </authorList>
    </citation>
    <scope>NUCLEOTIDE SEQUENCE [LARGE SCALE GENOMIC DNA]</scope>
    <source>
        <strain evidence="7">V071</strain>
    </source>
</reference>
<evidence type="ECO:0000313" key="8">
    <source>
        <dbReference type="Proteomes" id="UP001488838"/>
    </source>
</evidence>
<evidence type="ECO:0000256" key="3">
    <source>
        <dbReference type="ARBA" id="ARBA00022833"/>
    </source>
</evidence>
<proteinExistence type="predicted"/>
<dbReference type="Pfam" id="PF00412">
    <property type="entry name" value="LIM"/>
    <property type="match status" value="1"/>
</dbReference>
<keyword evidence="3 5" id="KW-0862">Zinc</keyword>
<sequence>FRASVFSSWRRKPRRRQGVLASVLGGTMQSWSPEPYGELGHILGRPLGVRDITLDSDLPRLARCVATAHLGARGCCSVGAGSPGLIGWLCAEFSGSLASPPPAPSSVPLVPDRLVLCPLGRCALVGLACAAAAEAGERVSEREGRARVVPQQQPPPAGTATMNPQCARCGKVVYPTEKVNCLDKHWHKGCFHCEVCKMALNMNNYKGYDKKPYCNA</sequence>
<keyword evidence="2" id="KW-0677">Repeat</keyword>
<feature type="non-terminal residue" evidence="7">
    <location>
        <position position="1"/>
    </location>
</feature>
<comment type="caution">
    <text evidence="7">The sequence shown here is derived from an EMBL/GenBank/DDBJ whole genome shotgun (WGS) entry which is preliminary data.</text>
</comment>
<evidence type="ECO:0000256" key="4">
    <source>
        <dbReference type="ARBA" id="ARBA00023038"/>
    </source>
</evidence>
<keyword evidence="1 5" id="KW-0479">Metal-binding</keyword>
<dbReference type="PANTHER" id="PTHR46218:SF3">
    <property type="entry name" value="NEBULETTE"/>
    <property type="match status" value="1"/>
</dbReference>
<dbReference type="FunFam" id="2.10.110.10:FF:000110">
    <property type="entry name" value="Nebulin related anchoring protein"/>
    <property type="match status" value="1"/>
</dbReference>
<dbReference type="SMART" id="SM00132">
    <property type="entry name" value="LIM"/>
    <property type="match status" value="1"/>
</dbReference>
<dbReference type="GO" id="GO:0005925">
    <property type="term" value="C:focal adhesion"/>
    <property type="evidence" value="ECO:0007669"/>
    <property type="project" value="TreeGrafter"/>
</dbReference>
<dbReference type="GO" id="GO:0046872">
    <property type="term" value="F:metal ion binding"/>
    <property type="evidence" value="ECO:0007669"/>
    <property type="project" value="UniProtKB-KW"/>
</dbReference>
<evidence type="ECO:0000256" key="5">
    <source>
        <dbReference type="PROSITE-ProRule" id="PRU00125"/>
    </source>
</evidence>